<evidence type="ECO:0000313" key="2">
    <source>
        <dbReference type="EMBL" id="PWA62251.1"/>
    </source>
</evidence>
<dbReference type="Gene3D" id="3.80.10.10">
    <property type="entry name" value="Ribonuclease Inhibitor"/>
    <property type="match status" value="2"/>
</dbReference>
<reference evidence="2 3" key="1">
    <citation type="journal article" date="2018" name="Mol. Plant">
        <title>The genome of Artemisia annua provides insight into the evolution of Asteraceae family and artemisinin biosynthesis.</title>
        <authorList>
            <person name="Shen Q."/>
            <person name="Zhang L."/>
            <person name="Liao Z."/>
            <person name="Wang S."/>
            <person name="Yan T."/>
            <person name="Shi P."/>
            <person name="Liu M."/>
            <person name="Fu X."/>
            <person name="Pan Q."/>
            <person name="Wang Y."/>
            <person name="Lv Z."/>
            <person name="Lu X."/>
            <person name="Zhang F."/>
            <person name="Jiang W."/>
            <person name="Ma Y."/>
            <person name="Chen M."/>
            <person name="Hao X."/>
            <person name="Li L."/>
            <person name="Tang Y."/>
            <person name="Lv G."/>
            <person name="Zhou Y."/>
            <person name="Sun X."/>
            <person name="Brodelius P.E."/>
            <person name="Rose J.K.C."/>
            <person name="Tang K."/>
        </authorList>
    </citation>
    <scope>NUCLEOTIDE SEQUENCE [LARGE SCALE GENOMIC DNA]</scope>
    <source>
        <strain evidence="3">cv. Huhao1</strain>
        <tissue evidence="2">Leaf</tissue>
    </source>
</reference>
<dbReference type="InterPro" id="IPR057207">
    <property type="entry name" value="FBXL15_LRR"/>
</dbReference>
<dbReference type="EMBL" id="PKPP01004909">
    <property type="protein sequence ID" value="PWA62251.1"/>
    <property type="molecule type" value="Genomic_DNA"/>
</dbReference>
<dbReference type="AlphaFoldDB" id="A0A2U1MLV0"/>
<dbReference type="CDD" id="cd22159">
    <property type="entry name" value="F-box_AtTIR1-like"/>
    <property type="match status" value="1"/>
</dbReference>
<feature type="domain" description="F-box/LRR-repeat protein 15-like leucin rich repeat" evidence="1">
    <location>
        <begin position="86"/>
        <end position="203"/>
    </location>
</feature>
<dbReference type="InterPro" id="IPR006553">
    <property type="entry name" value="Leu-rich_rpt_Cys-con_subtyp"/>
</dbReference>
<accession>A0A2U1MLV0</accession>
<dbReference type="GO" id="GO:0019005">
    <property type="term" value="C:SCF ubiquitin ligase complex"/>
    <property type="evidence" value="ECO:0007669"/>
    <property type="project" value="TreeGrafter"/>
</dbReference>
<dbReference type="SMART" id="SM00367">
    <property type="entry name" value="LRR_CC"/>
    <property type="match status" value="9"/>
</dbReference>
<proteinExistence type="predicted"/>
<sequence>MDVANNAGQSFIMQLPDDCLSLIFDKFDSSVDRESFGLTCHRVLHIQNTNRKSLEFGCSFSQYKSLVETGVNINAFILDKLIKRFRQLESLSLCGCVNLPDLGLIQLENFGSKLHTIYLDCCFKVTDMGLSSVAKGCPSLSFVSLYRCSISDNGLELLAKSCLFLKDLNLEWCSRITDSGVCSVTNNCRILRAIKISHCEKIKGVGFKGCSQTLTCLEADFCKLEPEGIMGIISGGGLEYLNVSSLSWCIRGDGLRAIGCGLGTNIRILNFRLCRSIGDETIIEISKGCPLLKEWNLSLCSEIGLAGWESIGMHCNNLEKLHVNGCRGLCDRGLLALRDGCKRLSDIYITRCQQVSSLAITLFKVARWDVDIKLEEVMCIMPKHFFRP</sequence>
<dbReference type="InterPro" id="IPR001611">
    <property type="entry name" value="Leu-rich_rpt"/>
</dbReference>
<dbReference type="OrthoDB" id="550575at2759"/>
<dbReference type="Pfam" id="PF13516">
    <property type="entry name" value="LRR_6"/>
    <property type="match status" value="1"/>
</dbReference>
<name>A0A2U1MLV0_ARTAN</name>
<comment type="caution">
    <text evidence="2">The sequence shown here is derived from an EMBL/GenBank/DDBJ whole genome shotgun (WGS) entry which is preliminary data.</text>
</comment>
<dbReference type="InterPro" id="IPR032675">
    <property type="entry name" value="LRR_dom_sf"/>
</dbReference>
<dbReference type="Pfam" id="PF25372">
    <property type="entry name" value="DUF7885"/>
    <property type="match status" value="1"/>
</dbReference>
<dbReference type="PANTHER" id="PTHR13318:SF105">
    <property type="entry name" value="F-BOX_LRR-REPEAT PROTEIN 3"/>
    <property type="match status" value="1"/>
</dbReference>
<dbReference type="STRING" id="35608.A0A2U1MLV0"/>
<evidence type="ECO:0000259" key="1">
    <source>
        <dbReference type="Pfam" id="PF25372"/>
    </source>
</evidence>
<keyword evidence="3" id="KW-1185">Reference proteome</keyword>
<dbReference type="SUPFAM" id="SSF52047">
    <property type="entry name" value="RNI-like"/>
    <property type="match status" value="1"/>
</dbReference>
<dbReference type="PANTHER" id="PTHR13318">
    <property type="entry name" value="PARTNER OF PAIRED, ISOFORM B-RELATED"/>
    <property type="match status" value="1"/>
</dbReference>
<protein>
    <submittedName>
        <fullName evidence="2">RNI-like superfamily protein</fullName>
    </submittedName>
</protein>
<dbReference type="GO" id="GO:0031146">
    <property type="term" value="P:SCF-dependent proteasomal ubiquitin-dependent protein catabolic process"/>
    <property type="evidence" value="ECO:0007669"/>
    <property type="project" value="TreeGrafter"/>
</dbReference>
<gene>
    <name evidence="2" type="ORF">CTI12_AA364400</name>
</gene>
<organism evidence="2 3">
    <name type="scientific">Artemisia annua</name>
    <name type="common">Sweet wormwood</name>
    <dbReference type="NCBI Taxonomy" id="35608"/>
    <lineage>
        <taxon>Eukaryota</taxon>
        <taxon>Viridiplantae</taxon>
        <taxon>Streptophyta</taxon>
        <taxon>Embryophyta</taxon>
        <taxon>Tracheophyta</taxon>
        <taxon>Spermatophyta</taxon>
        <taxon>Magnoliopsida</taxon>
        <taxon>eudicotyledons</taxon>
        <taxon>Gunneridae</taxon>
        <taxon>Pentapetalae</taxon>
        <taxon>asterids</taxon>
        <taxon>campanulids</taxon>
        <taxon>Asterales</taxon>
        <taxon>Asteraceae</taxon>
        <taxon>Asteroideae</taxon>
        <taxon>Anthemideae</taxon>
        <taxon>Artemisiinae</taxon>
        <taxon>Artemisia</taxon>
    </lineage>
</organism>
<dbReference type="Proteomes" id="UP000245207">
    <property type="component" value="Unassembled WGS sequence"/>
</dbReference>
<evidence type="ECO:0000313" key="3">
    <source>
        <dbReference type="Proteomes" id="UP000245207"/>
    </source>
</evidence>